<evidence type="ECO:0000256" key="1">
    <source>
        <dbReference type="ARBA" id="ARBA00001180"/>
    </source>
</evidence>
<evidence type="ECO:0000313" key="6">
    <source>
        <dbReference type="EMBL" id="GMR40479.1"/>
    </source>
</evidence>
<organism evidence="6 7">
    <name type="scientific">Pristionchus mayeri</name>
    <dbReference type="NCBI Taxonomy" id="1317129"/>
    <lineage>
        <taxon>Eukaryota</taxon>
        <taxon>Metazoa</taxon>
        <taxon>Ecdysozoa</taxon>
        <taxon>Nematoda</taxon>
        <taxon>Chromadorea</taxon>
        <taxon>Rhabditida</taxon>
        <taxon>Rhabditina</taxon>
        <taxon>Diplogasteromorpha</taxon>
        <taxon>Diplogasteroidea</taxon>
        <taxon>Neodiplogasteridae</taxon>
        <taxon>Pristionchus</taxon>
    </lineage>
</organism>
<feature type="domain" description="Lipin N-terminal" evidence="4">
    <location>
        <begin position="3"/>
        <end position="85"/>
    </location>
</feature>
<evidence type="ECO:0000259" key="4">
    <source>
        <dbReference type="Pfam" id="PF04571"/>
    </source>
</evidence>
<dbReference type="GO" id="GO:0008195">
    <property type="term" value="F:phosphatidate phosphatase activity"/>
    <property type="evidence" value="ECO:0007669"/>
    <property type="project" value="UniProtKB-EC"/>
</dbReference>
<dbReference type="GO" id="GO:0032869">
    <property type="term" value="P:cellular response to insulin stimulus"/>
    <property type="evidence" value="ECO:0007669"/>
    <property type="project" value="TreeGrafter"/>
</dbReference>
<dbReference type="InterPro" id="IPR026058">
    <property type="entry name" value="LIPIN"/>
</dbReference>
<dbReference type="PANTHER" id="PTHR12181:SF12">
    <property type="entry name" value="PHOSPHATIDATE PHOSPHATASE"/>
    <property type="match status" value="1"/>
</dbReference>
<dbReference type="InterPro" id="IPR007651">
    <property type="entry name" value="Lipin_N"/>
</dbReference>
<dbReference type="GO" id="GO:0009062">
    <property type="term" value="P:fatty acid catabolic process"/>
    <property type="evidence" value="ECO:0007669"/>
    <property type="project" value="TreeGrafter"/>
</dbReference>
<dbReference type="Pfam" id="PF04571">
    <property type="entry name" value="Lipin_N"/>
    <property type="match status" value="1"/>
</dbReference>
<evidence type="ECO:0000256" key="3">
    <source>
        <dbReference type="SAM" id="MobiDB-lite"/>
    </source>
</evidence>
<dbReference type="GO" id="GO:0005634">
    <property type="term" value="C:nucleus"/>
    <property type="evidence" value="ECO:0007669"/>
    <property type="project" value="TreeGrafter"/>
</dbReference>
<dbReference type="AlphaFoldDB" id="A0AAN4ZII1"/>
<feature type="compositionally biased region" description="Basic and acidic residues" evidence="3">
    <location>
        <begin position="263"/>
        <end position="278"/>
    </location>
</feature>
<feature type="region of interest" description="Disordered" evidence="3">
    <location>
        <begin position="254"/>
        <end position="307"/>
    </location>
</feature>
<evidence type="ECO:0008006" key="8">
    <source>
        <dbReference type="Google" id="ProtNLM"/>
    </source>
</evidence>
<dbReference type="PANTHER" id="PTHR12181">
    <property type="entry name" value="LIPIN"/>
    <property type="match status" value="1"/>
</dbReference>
<keyword evidence="7" id="KW-1185">Reference proteome</keyword>
<evidence type="ECO:0000256" key="2">
    <source>
        <dbReference type="ARBA" id="ARBA00005476"/>
    </source>
</evidence>
<sequence>RMYKNALFYYEQINPATLSGAIDVIVVEQPNGDFNSTPFHVRFGKYAVFNFSEKYVDISINGQAVANIRMTLGENGIAFFDEETVPECLVISTASGIASQQAETKSSYQRNENDEKMTARQRKMTAPLLGYIFSMRRNRSLPNLSEMSGQSERVSGSGRRKLTSAAFCVSPTSPNEDRDYLSSSSTLSSEGALTDTEVERNKRHGAPEELENDVAEWSWGQLPKAMDDRDVELEKSKSTSWWWWWRTSGADNTSEKNNLLGSEDTKKEEPVGVKKTGQDTHTTTTESCSKREEESQRDEKAGMTNSQPLRLSSDRLKSLGLRWGVNDCRFTVTTKYQGTTWCACNIYLYKYTDKIVISDIDGHIHEISLLAFHALVDLNFCTGG</sequence>
<dbReference type="GO" id="GO:0003713">
    <property type="term" value="F:transcription coactivator activity"/>
    <property type="evidence" value="ECO:0007669"/>
    <property type="project" value="TreeGrafter"/>
</dbReference>
<feature type="compositionally biased region" description="Basic and acidic residues" evidence="3">
    <location>
        <begin position="288"/>
        <end position="301"/>
    </location>
</feature>
<protein>
    <recommendedName>
        <fullName evidence="8">Lipin N-terminal domain-containing protein</fullName>
    </recommendedName>
</protein>
<proteinExistence type="inferred from homology"/>
<evidence type="ECO:0000259" key="5">
    <source>
        <dbReference type="Pfam" id="PF08235"/>
    </source>
</evidence>
<feature type="region of interest" description="Disordered" evidence="3">
    <location>
        <begin position="165"/>
        <end position="217"/>
    </location>
</feature>
<accession>A0AAN4ZII1</accession>
<feature type="non-terminal residue" evidence="6">
    <location>
        <position position="1"/>
    </location>
</feature>
<comment type="similarity">
    <text evidence="2">Belongs to the lipin family.</text>
</comment>
<gene>
    <name evidence="6" type="ORF">PMAYCL1PPCAC_10674</name>
</gene>
<comment type="catalytic activity">
    <reaction evidence="1">
        <text>a 1,2-diacyl-sn-glycero-3-phosphate + H2O = a 1,2-diacyl-sn-glycerol + phosphate</text>
        <dbReference type="Rhea" id="RHEA:27429"/>
        <dbReference type="ChEBI" id="CHEBI:15377"/>
        <dbReference type="ChEBI" id="CHEBI:17815"/>
        <dbReference type="ChEBI" id="CHEBI:43474"/>
        <dbReference type="ChEBI" id="CHEBI:58608"/>
        <dbReference type="EC" id="3.1.3.4"/>
    </reaction>
    <physiologicalReaction direction="left-to-right" evidence="1">
        <dbReference type="Rhea" id="RHEA:27430"/>
    </physiologicalReaction>
</comment>
<dbReference type="Pfam" id="PF08235">
    <property type="entry name" value="LNS2"/>
    <property type="match status" value="1"/>
</dbReference>
<evidence type="ECO:0000313" key="7">
    <source>
        <dbReference type="Proteomes" id="UP001328107"/>
    </source>
</evidence>
<dbReference type="GO" id="GO:0019432">
    <property type="term" value="P:triglyceride biosynthetic process"/>
    <property type="evidence" value="ECO:0007669"/>
    <property type="project" value="TreeGrafter"/>
</dbReference>
<comment type="caution">
    <text evidence="6">The sequence shown here is derived from an EMBL/GenBank/DDBJ whole genome shotgun (WGS) entry which is preliminary data.</text>
</comment>
<dbReference type="Proteomes" id="UP001328107">
    <property type="component" value="Unassembled WGS sequence"/>
</dbReference>
<name>A0AAN4ZII1_9BILA</name>
<dbReference type="EMBL" id="BTRK01000003">
    <property type="protein sequence ID" value="GMR40479.1"/>
    <property type="molecule type" value="Genomic_DNA"/>
</dbReference>
<dbReference type="GO" id="GO:0045944">
    <property type="term" value="P:positive regulation of transcription by RNA polymerase II"/>
    <property type="evidence" value="ECO:0007669"/>
    <property type="project" value="TreeGrafter"/>
</dbReference>
<dbReference type="InterPro" id="IPR013209">
    <property type="entry name" value="LNS2"/>
</dbReference>
<feature type="domain" description="Lipin/Ned1/Smp2 (LNS2)" evidence="5">
    <location>
        <begin position="309"/>
        <end position="365"/>
    </location>
</feature>
<reference evidence="7" key="1">
    <citation type="submission" date="2022-10" db="EMBL/GenBank/DDBJ databases">
        <title>Genome assembly of Pristionchus species.</title>
        <authorList>
            <person name="Yoshida K."/>
            <person name="Sommer R.J."/>
        </authorList>
    </citation>
    <scope>NUCLEOTIDE SEQUENCE [LARGE SCALE GENOMIC DNA]</scope>
    <source>
        <strain evidence="7">RS5460</strain>
    </source>
</reference>